<feature type="region of interest" description="Disordered" evidence="1">
    <location>
        <begin position="559"/>
        <end position="589"/>
    </location>
</feature>
<dbReference type="PANTHER" id="PTHR31111:SF133">
    <property type="entry name" value="OS07G0196600 PROTEIN"/>
    <property type="match status" value="1"/>
</dbReference>
<dbReference type="PROSITE" id="PS50181">
    <property type="entry name" value="FBOX"/>
    <property type="match status" value="1"/>
</dbReference>
<evidence type="ECO:0000313" key="4">
    <source>
        <dbReference type="Proteomes" id="UP001231189"/>
    </source>
</evidence>
<evidence type="ECO:0000256" key="1">
    <source>
        <dbReference type="SAM" id="MobiDB-lite"/>
    </source>
</evidence>
<accession>A0AAD8W294</accession>
<dbReference type="PANTHER" id="PTHR31111">
    <property type="entry name" value="BNAA05G37150D PROTEIN-RELATED"/>
    <property type="match status" value="1"/>
</dbReference>
<comment type="caution">
    <text evidence="3">The sequence shown here is derived from an EMBL/GenBank/DDBJ whole genome shotgun (WGS) entry which is preliminary data.</text>
</comment>
<dbReference type="Pfam" id="PF08268">
    <property type="entry name" value="FBA_3"/>
    <property type="match status" value="1"/>
</dbReference>
<dbReference type="EMBL" id="JAUUTY010000005">
    <property type="protein sequence ID" value="KAK1632177.1"/>
    <property type="molecule type" value="Genomic_DNA"/>
</dbReference>
<protein>
    <recommendedName>
        <fullName evidence="2">F-box domain-containing protein</fullName>
    </recommendedName>
</protein>
<dbReference type="NCBIfam" id="TIGR01640">
    <property type="entry name" value="F_box_assoc_1"/>
    <property type="match status" value="1"/>
</dbReference>
<feature type="compositionally biased region" description="Basic and acidic residues" evidence="1">
    <location>
        <begin position="580"/>
        <end position="589"/>
    </location>
</feature>
<dbReference type="Pfam" id="PF12937">
    <property type="entry name" value="F-box-like"/>
    <property type="match status" value="1"/>
</dbReference>
<dbReference type="InterPro" id="IPR036047">
    <property type="entry name" value="F-box-like_dom_sf"/>
</dbReference>
<dbReference type="InterPro" id="IPR013187">
    <property type="entry name" value="F-box-assoc_dom_typ3"/>
</dbReference>
<dbReference type="AlphaFoldDB" id="A0AAD8W294"/>
<gene>
    <name evidence="3" type="ORF">QYE76_006492</name>
</gene>
<organism evidence="3 4">
    <name type="scientific">Lolium multiflorum</name>
    <name type="common">Italian ryegrass</name>
    <name type="synonym">Lolium perenne subsp. multiflorum</name>
    <dbReference type="NCBI Taxonomy" id="4521"/>
    <lineage>
        <taxon>Eukaryota</taxon>
        <taxon>Viridiplantae</taxon>
        <taxon>Streptophyta</taxon>
        <taxon>Embryophyta</taxon>
        <taxon>Tracheophyta</taxon>
        <taxon>Spermatophyta</taxon>
        <taxon>Magnoliopsida</taxon>
        <taxon>Liliopsida</taxon>
        <taxon>Poales</taxon>
        <taxon>Poaceae</taxon>
        <taxon>BOP clade</taxon>
        <taxon>Pooideae</taxon>
        <taxon>Poodae</taxon>
        <taxon>Poeae</taxon>
        <taxon>Poeae Chloroplast Group 2 (Poeae type)</taxon>
        <taxon>Loliodinae</taxon>
        <taxon>Loliinae</taxon>
        <taxon>Lolium</taxon>
    </lineage>
</organism>
<sequence>MVSEENQPKKQRNEECFINCLPGDLIEQIFLRLHVSTLLRCIDVCKQWHKIIRDPQFVASHLQHAPHCVLVFFPQESVSGEPYPADAIVIDGAWSHSKYAVPVIGPDDFLCGSCNGLLCLYTKTSTIKIANLATGEHLHLEKPVKNSRGDHFLFYSFGCHPSTKEYKIIHFLADHVEGRYRPHDDNKFSVIQVYTLGDEKWRDIRTPEALSLNCVKNSGAINVDGIMYWLTEDMVASWQHAVMTFDLNEESFARIELSAVAPEDCASGGPRRYWIREIDGKISIATAQTYPSQPRRLVGDLQIWTLDNKAEQRWSQKYNIQYPPDYIPGPNLGHGDKIILPSFGCSLYSYELLGENFRTKLGKMAKLLDFSPHKPGNMKSYIFVKSLVRLDVYKNAGIVRRPKQRQGWELKKWETWEQELSKNEKSWSVVHKNEHDGNASARRNSIAINGLLPHIVDDEVRKEIGIKINQIFPNFPDQQPRSLRRLNCVAQRQDMESLLARMKNWNSITKVQCFKCTSQVIYYCSLRHGKLRKLTPLKATRQVMDTIISMMRSALEDQVGASSSNAGISQNHGEGGISQDHGKGDDTKT</sequence>
<evidence type="ECO:0000259" key="2">
    <source>
        <dbReference type="PROSITE" id="PS50181"/>
    </source>
</evidence>
<dbReference type="SUPFAM" id="SSF81383">
    <property type="entry name" value="F-box domain"/>
    <property type="match status" value="1"/>
</dbReference>
<dbReference type="Gene3D" id="1.20.1280.50">
    <property type="match status" value="1"/>
</dbReference>
<dbReference type="InterPro" id="IPR017451">
    <property type="entry name" value="F-box-assoc_interact_dom"/>
</dbReference>
<evidence type="ECO:0000313" key="3">
    <source>
        <dbReference type="EMBL" id="KAK1632177.1"/>
    </source>
</evidence>
<feature type="compositionally biased region" description="Polar residues" evidence="1">
    <location>
        <begin position="560"/>
        <end position="572"/>
    </location>
</feature>
<proteinExistence type="predicted"/>
<dbReference type="Proteomes" id="UP001231189">
    <property type="component" value="Unassembled WGS sequence"/>
</dbReference>
<dbReference type="InterPro" id="IPR001810">
    <property type="entry name" value="F-box_dom"/>
</dbReference>
<reference evidence="3" key="1">
    <citation type="submission" date="2023-07" db="EMBL/GenBank/DDBJ databases">
        <title>A chromosome-level genome assembly of Lolium multiflorum.</title>
        <authorList>
            <person name="Chen Y."/>
            <person name="Copetti D."/>
            <person name="Kolliker R."/>
            <person name="Studer B."/>
        </authorList>
    </citation>
    <scope>NUCLEOTIDE SEQUENCE</scope>
    <source>
        <strain evidence="3">02402/16</strain>
        <tissue evidence="3">Leaf</tissue>
    </source>
</reference>
<name>A0AAD8W294_LOLMU</name>
<feature type="domain" description="F-box" evidence="2">
    <location>
        <begin position="15"/>
        <end position="62"/>
    </location>
</feature>
<keyword evidence="4" id="KW-1185">Reference proteome</keyword>
<dbReference type="SMART" id="SM00256">
    <property type="entry name" value="FBOX"/>
    <property type="match status" value="1"/>
</dbReference>